<dbReference type="PROSITE" id="PS51257">
    <property type="entry name" value="PROKAR_LIPOPROTEIN"/>
    <property type="match status" value="1"/>
</dbReference>
<proteinExistence type="predicted"/>
<dbReference type="AlphaFoldDB" id="B4VX93"/>
<evidence type="ECO:0000256" key="2">
    <source>
        <dbReference type="SAM" id="SignalP"/>
    </source>
</evidence>
<gene>
    <name evidence="3" type="ORF">MC7420_3731</name>
</gene>
<feature type="chain" id="PRO_5002825436" description="Lipoprotein" evidence="2">
    <location>
        <begin position="24"/>
        <end position="165"/>
    </location>
</feature>
<evidence type="ECO:0008006" key="5">
    <source>
        <dbReference type="Google" id="ProtNLM"/>
    </source>
</evidence>
<evidence type="ECO:0000313" key="3">
    <source>
        <dbReference type="EMBL" id="EDX73557.1"/>
    </source>
</evidence>
<keyword evidence="4" id="KW-1185">Reference proteome</keyword>
<sequence length="165" mass="17797">MFRIGKILTALSLSLFLLVTACAAPSTAPPPSTEAPQTSTQAPTGEPLAGGQFNQFFPNASGDYQRVFAQEKTGFAEAKLKQDGKDVAVLSINDLANNPSAAKKFQDSSKTIAGYPAVERGKTQTAILVRDRFQVKVQSRDDSFTPSDREAWLAKFDLQGLSQLK</sequence>
<feature type="region of interest" description="Disordered" evidence="1">
    <location>
        <begin position="27"/>
        <end position="50"/>
    </location>
</feature>
<organism evidence="3 4">
    <name type="scientific">Coleofasciculus chthonoplastes PCC 7420</name>
    <dbReference type="NCBI Taxonomy" id="118168"/>
    <lineage>
        <taxon>Bacteria</taxon>
        <taxon>Bacillati</taxon>
        <taxon>Cyanobacteriota</taxon>
        <taxon>Cyanophyceae</taxon>
        <taxon>Coleofasciculales</taxon>
        <taxon>Coleofasciculaceae</taxon>
        <taxon>Coleofasciculus</taxon>
    </lineage>
</organism>
<feature type="signal peptide" evidence="2">
    <location>
        <begin position="1"/>
        <end position="23"/>
    </location>
</feature>
<dbReference type="RefSeq" id="WP_006103258.1">
    <property type="nucleotide sequence ID" value="NZ_DS989857.1"/>
</dbReference>
<evidence type="ECO:0000313" key="4">
    <source>
        <dbReference type="Proteomes" id="UP000003835"/>
    </source>
</evidence>
<dbReference type="EMBL" id="DS989857">
    <property type="protein sequence ID" value="EDX73557.1"/>
    <property type="molecule type" value="Genomic_DNA"/>
</dbReference>
<keyword evidence="2" id="KW-0732">Signal</keyword>
<dbReference type="eggNOG" id="ENOG50303EG">
    <property type="taxonomic scope" value="Bacteria"/>
</dbReference>
<reference evidence="3 4" key="1">
    <citation type="submission" date="2008-07" db="EMBL/GenBank/DDBJ databases">
        <authorList>
            <person name="Tandeau de Marsac N."/>
            <person name="Ferriera S."/>
            <person name="Johnson J."/>
            <person name="Kravitz S."/>
            <person name="Beeson K."/>
            <person name="Sutton G."/>
            <person name="Rogers Y.-H."/>
            <person name="Friedman R."/>
            <person name="Frazier M."/>
            <person name="Venter J.C."/>
        </authorList>
    </citation>
    <scope>NUCLEOTIDE SEQUENCE [LARGE SCALE GENOMIC DNA]</scope>
    <source>
        <strain evidence="3 4">PCC 7420</strain>
    </source>
</reference>
<name>B4VX93_9CYAN</name>
<accession>B4VX93</accession>
<protein>
    <recommendedName>
        <fullName evidence="5">Lipoprotein</fullName>
    </recommendedName>
</protein>
<dbReference type="Proteomes" id="UP000003835">
    <property type="component" value="Unassembled WGS sequence"/>
</dbReference>
<evidence type="ECO:0000256" key="1">
    <source>
        <dbReference type="SAM" id="MobiDB-lite"/>
    </source>
</evidence>
<dbReference type="STRING" id="118168.MC7420_3731"/>
<dbReference type="HOGENOM" id="CLU_1569943_0_0_3"/>